<dbReference type="EMBL" id="CADCUO010000119">
    <property type="protein sequence ID" value="CAA9397693.1"/>
    <property type="molecule type" value="Genomic_DNA"/>
</dbReference>
<feature type="transmembrane region" description="Helical" evidence="1">
    <location>
        <begin position="20"/>
        <end position="44"/>
    </location>
</feature>
<accession>A0A6J4NWZ4</accession>
<organism evidence="2">
    <name type="scientific">uncultured Propionibacteriaceae bacterium</name>
    <dbReference type="NCBI Taxonomy" id="257457"/>
    <lineage>
        <taxon>Bacteria</taxon>
        <taxon>Bacillati</taxon>
        <taxon>Actinomycetota</taxon>
        <taxon>Actinomycetes</taxon>
        <taxon>Propionibacteriales</taxon>
        <taxon>Propionibacteriaceae</taxon>
        <taxon>environmental samples</taxon>
    </lineage>
</organism>
<keyword evidence="1" id="KW-0812">Transmembrane</keyword>
<keyword evidence="1" id="KW-0472">Membrane</keyword>
<evidence type="ECO:0000256" key="1">
    <source>
        <dbReference type="SAM" id="Phobius"/>
    </source>
</evidence>
<proteinExistence type="predicted"/>
<sequence>MPAASLGHAEQVDDAQPKAVRVMAGILLMVAFVSISLGLLLLYAGRWGVPFFSFTTDRGSTCTNNVTGYTCDQLTLADVEFYGEVDLPDDTVVVEGVYRSTHDFALDAELEVPSPSARAALTKLNEAYGPCRENHPLPLQNGLKALCVMANDDAVTNADDVGSRLFTVGTGVRKDGVRLVTLSIRSR</sequence>
<name>A0A6J4NWZ4_9ACTN</name>
<keyword evidence="1" id="KW-1133">Transmembrane helix</keyword>
<evidence type="ECO:0000313" key="2">
    <source>
        <dbReference type="EMBL" id="CAA9397693.1"/>
    </source>
</evidence>
<reference evidence="2" key="1">
    <citation type="submission" date="2020-02" db="EMBL/GenBank/DDBJ databases">
        <authorList>
            <person name="Meier V. D."/>
        </authorList>
    </citation>
    <scope>NUCLEOTIDE SEQUENCE</scope>
    <source>
        <strain evidence="2">AVDCRST_MAG75</strain>
    </source>
</reference>
<dbReference type="AlphaFoldDB" id="A0A6J4NWZ4"/>
<gene>
    <name evidence="2" type="ORF">AVDCRST_MAG75-1925</name>
</gene>
<protein>
    <submittedName>
        <fullName evidence="2">Uncharacterized protein</fullName>
    </submittedName>
</protein>